<dbReference type="CDD" id="cd00306">
    <property type="entry name" value="Peptidases_S8_S53"/>
    <property type="match status" value="1"/>
</dbReference>
<dbReference type="Proteomes" id="UP000481861">
    <property type="component" value="Unassembled WGS sequence"/>
</dbReference>
<evidence type="ECO:0000256" key="2">
    <source>
        <dbReference type="ARBA" id="ARBA00022670"/>
    </source>
</evidence>
<dbReference type="SUPFAM" id="SSF52743">
    <property type="entry name" value="Subtilisin-like"/>
    <property type="match status" value="1"/>
</dbReference>
<dbReference type="GO" id="GO:0006508">
    <property type="term" value="P:proteolysis"/>
    <property type="evidence" value="ECO:0007669"/>
    <property type="project" value="UniProtKB-KW"/>
</dbReference>
<dbReference type="InterPro" id="IPR023827">
    <property type="entry name" value="Peptidase_S8_Asp-AS"/>
</dbReference>
<dbReference type="GO" id="GO:0004252">
    <property type="term" value="F:serine-type endopeptidase activity"/>
    <property type="evidence" value="ECO:0007669"/>
    <property type="project" value="UniProtKB-UniRule"/>
</dbReference>
<dbReference type="Pfam" id="PF00082">
    <property type="entry name" value="Peptidase_S8"/>
    <property type="match status" value="1"/>
</dbReference>
<evidence type="ECO:0000256" key="4">
    <source>
        <dbReference type="ARBA" id="ARBA00022825"/>
    </source>
</evidence>
<dbReference type="Gene3D" id="3.40.50.200">
    <property type="entry name" value="Peptidase S8/S53 domain"/>
    <property type="match status" value="1"/>
</dbReference>
<comment type="caution">
    <text evidence="10">The sequence shown here is derived from an EMBL/GenBank/DDBJ whole genome shotgun (WGS) entry which is preliminary data.</text>
</comment>
<feature type="active site" description="Charge relay system" evidence="5">
    <location>
        <position position="635"/>
    </location>
</feature>
<dbReference type="Pfam" id="PF24476">
    <property type="entry name" value="DUF7580"/>
    <property type="match status" value="1"/>
</dbReference>
<dbReference type="PANTHER" id="PTHR43806:SF11">
    <property type="entry name" value="CEREVISIN-RELATED"/>
    <property type="match status" value="1"/>
</dbReference>
<name>A0A7C8I7T3_9PLEO</name>
<keyword evidence="2 5" id="KW-0645">Protease</keyword>
<dbReference type="PROSITE" id="PS00136">
    <property type="entry name" value="SUBTILASE_ASP"/>
    <property type="match status" value="1"/>
</dbReference>
<accession>A0A7C8I7T3</accession>
<evidence type="ECO:0000259" key="9">
    <source>
        <dbReference type="Pfam" id="PF24476"/>
    </source>
</evidence>
<sequence>MQSHRGLIDLLLTLIQPNGAFPLLIRSYKKKFRFTRDGNKQTLKYFLPAFDSDLHTLYLDLHAYKTATHSAILPDSVLELLDCLNQFVSAGDEEDRDEEYGRLKRLRTTYSENNEPLLLATAQLQVEDHHLTESILERLELSIVSLEETTGTDQACDFGATTIFREEPNFGNWHVNTKAIQALTQSCCCDTCDCPIVRLALATNRKLAGELTLELLLALDQDAHPWREIVLSMEDQQKAPRQSKVHFGDDSSSKVVNKMSTKDFVAVKTLCKQIQEPASRLRRLEWHVKGHDIWQKKRRCPNTYSAEDLDDVVPLTNLLSRYLTVNHRIKTILAVILGHSLLQLYNTPWLQYWSREHIVFIRKGNTLPMKPFLLTGPLRGAPADETDSCHPYPSILALGTILLELELHQPLDGYTNTHGRDPMTVAYEVFQKERRNMLKDYSKAIEACLDANFGYDEDYEEGSEDFRRLIYERIVRPLEDQLEIAFSDKVDNIDAMAPTIDLSEFRGMSYPNETAPNTVGHRSKTQSPVPLAVSDISNFRRQEGFHEARAQPAGLLRPGSPTRWRSGSPLARIRSDSSVPRSPPALTSFKLFDDHFDSSSQENGDVTDAWFKNLQPVKQILHQESPSSVKIAILDTGIDLEHQDMFAVADRIKDIRNWANGANGTAIPKGGDSHGHGTHVAGIVLDVAELADVYIAKITDNGNLDDMEAVAQAITFAATQWKVDIITMSFGFPDRAGIIESAIREANCLMFAAAANHGGNYDRAYPAKHDGVICIHSTDGRGKASGFNPPPLRPSDNFSIVGEAIYSAWPGDDEFKRKSGTSFATPVAAGLAAFVLEYGMQNLQDEPEKLQRLMTCEGMKDVLRLMAVEVGGYQYLRPWELFNRKKKDWTRTIILEALK</sequence>
<keyword evidence="4 5" id="KW-0720">Serine protease</keyword>
<gene>
    <name evidence="10" type="ORF">BDV95DRAFT_606360</name>
</gene>
<evidence type="ECO:0000313" key="11">
    <source>
        <dbReference type="Proteomes" id="UP000481861"/>
    </source>
</evidence>
<dbReference type="InterPro" id="IPR015500">
    <property type="entry name" value="Peptidase_S8_subtilisin-rel"/>
</dbReference>
<organism evidence="10 11">
    <name type="scientific">Massariosphaeria phaeospora</name>
    <dbReference type="NCBI Taxonomy" id="100035"/>
    <lineage>
        <taxon>Eukaryota</taxon>
        <taxon>Fungi</taxon>
        <taxon>Dikarya</taxon>
        <taxon>Ascomycota</taxon>
        <taxon>Pezizomycotina</taxon>
        <taxon>Dothideomycetes</taxon>
        <taxon>Pleosporomycetidae</taxon>
        <taxon>Pleosporales</taxon>
        <taxon>Pleosporales incertae sedis</taxon>
        <taxon>Massariosphaeria</taxon>
    </lineage>
</organism>
<evidence type="ECO:0000256" key="7">
    <source>
        <dbReference type="SAM" id="MobiDB-lite"/>
    </source>
</evidence>
<feature type="active site" description="Charge relay system" evidence="5">
    <location>
        <position position="676"/>
    </location>
</feature>
<evidence type="ECO:0000259" key="8">
    <source>
        <dbReference type="Pfam" id="PF00082"/>
    </source>
</evidence>
<dbReference type="PANTHER" id="PTHR43806">
    <property type="entry name" value="PEPTIDASE S8"/>
    <property type="match status" value="1"/>
</dbReference>
<keyword evidence="11" id="KW-1185">Reference proteome</keyword>
<dbReference type="EMBL" id="JAADJZ010000009">
    <property type="protein sequence ID" value="KAF2872788.1"/>
    <property type="molecule type" value="Genomic_DNA"/>
</dbReference>
<keyword evidence="3 5" id="KW-0378">Hydrolase</keyword>
<feature type="region of interest" description="Disordered" evidence="7">
    <location>
        <begin position="547"/>
        <end position="582"/>
    </location>
</feature>
<dbReference type="InterPro" id="IPR056002">
    <property type="entry name" value="DUF7580"/>
</dbReference>
<dbReference type="PRINTS" id="PR00723">
    <property type="entry name" value="SUBTILISIN"/>
</dbReference>
<feature type="domain" description="Peptidase S8/S53" evidence="8">
    <location>
        <begin position="628"/>
        <end position="854"/>
    </location>
</feature>
<evidence type="ECO:0000256" key="5">
    <source>
        <dbReference type="PROSITE-ProRule" id="PRU01240"/>
    </source>
</evidence>
<feature type="domain" description="DUF7580" evidence="9">
    <location>
        <begin position="178"/>
        <end position="483"/>
    </location>
</feature>
<protein>
    <submittedName>
        <fullName evidence="10">Uncharacterized protein</fullName>
    </submittedName>
</protein>
<dbReference type="AlphaFoldDB" id="A0A7C8I7T3"/>
<evidence type="ECO:0000256" key="3">
    <source>
        <dbReference type="ARBA" id="ARBA00022801"/>
    </source>
</evidence>
<dbReference type="InterPro" id="IPR023828">
    <property type="entry name" value="Peptidase_S8_Ser-AS"/>
</dbReference>
<dbReference type="OrthoDB" id="206201at2759"/>
<evidence type="ECO:0000256" key="6">
    <source>
        <dbReference type="RuleBase" id="RU003355"/>
    </source>
</evidence>
<dbReference type="InterPro" id="IPR000209">
    <property type="entry name" value="Peptidase_S8/S53_dom"/>
</dbReference>
<evidence type="ECO:0000256" key="1">
    <source>
        <dbReference type="ARBA" id="ARBA00011073"/>
    </source>
</evidence>
<reference evidence="10 11" key="1">
    <citation type="submission" date="2020-01" db="EMBL/GenBank/DDBJ databases">
        <authorList>
            <consortium name="DOE Joint Genome Institute"/>
            <person name="Haridas S."/>
            <person name="Albert R."/>
            <person name="Binder M."/>
            <person name="Bloem J."/>
            <person name="Labutti K."/>
            <person name="Salamov A."/>
            <person name="Andreopoulos B."/>
            <person name="Baker S.E."/>
            <person name="Barry K."/>
            <person name="Bills G."/>
            <person name="Bluhm B.H."/>
            <person name="Cannon C."/>
            <person name="Castanera R."/>
            <person name="Culley D.E."/>
            <person name="Daum C."/>
            <person name="Ezra D."/>
            <person name="Gonzalez J.B."/>
            <person name="Henrissat B."/>
            <person name="Kuo A."/>
            <person name="Liang C."/>
            <person name="Lipzen A."/>
            <person name="Lutzoni F."/>
            <person name="Magnuson J."/>
            <person name="Mondo S."/>
            <person name="Nolan M."/>
            <person name="Ohm R."/>
            <person name="Pangilinan J."/>
            <person name="Park H.-J.H."/>
            <person name="Ramirez L."/>
            <person name="Alfaro M."/>
            <person name="Sun H."/>
            <person name="Tritt A."/>
            <person name="Yoshinaga Y."/>
            <person name="Zwiers L.-H.L."/>
            <person name="Turgeon B.G."/>
            <person name="Goodwin S.B."/>
            <person name="Spatafora J.W."/>
            <person name="Crous P.W."/>
            <person name="Grigoriev I.V."/>
        </authorList>
    </citation>
    <scope>NUCLEOTIDE SEQUENCE [LARGE SCALE GENOMIC DNA]</scope>
    <source>
        <strain evidence="10 11">CBS 611.86</strain>
    </source>
</reference>
<evidence type="ECO:0000313" key="10">
    <source>
        <dbReference type="EMBL" id="KAF2872788.1"/>
    </source>
</evidence>
<dbReference type="PROSITE" id="PS00138">
    <property type="entry name" value="SUBTILASE_SER"/>
    <property type="match status" value="1"/>
</dbReference>
<dbReference type="PROSITE" id="PS51892">
    <property type="entry name" value="SUBTILASE"/>
    <property type="match status" value="1"/>
</dbReference>
<comment type="similarity">
    <text evidence="1 5 6">Belongs to the peptidase S8 family.</text>
</comment>
<dbReference type="InterPro" id="IPR036852">
    <property type="entry name" value="Peptidase_S8/S53_dom_sf"/>
</dbReference>
<dbReference type="InterPro" id="IPR050131">
    <property type="entry name" value="Peptidase_S8_subtilisin-like"/>
</dbReference>
<feature type="active site" description="Charge relay system" evidence="5">
    <location>
        <position position="822"/>
    </location>
</feature>
<proteinExistence type="inferred from homology"/>